<evidence type="ECO:0000313" key="1">
    <source>
        <dbReference type="EMBL" id="RSM82558.1"/>
    </source>
</evidence>
<accession>A0A428Z695</accession>
<dbReference type="Proteomes" id="UP000287547">
    <property type="component" value="Unassembled WGS sequence"/>
</dbReference>
<organism evidence="1 2">
    <name type="scientific">Kibdelosporangium aridum</name>
    <dbReference type="NCBI Taxonomy" id="2030"/>
    <lineage>
        <taxon>Bacteria</taxon>
        <taxon>Bacillati</taxon>
        <taxon>Actinomycetota</taxon>
        <taxon>Actinomycetes</taxon>
        <taxon>Pseudonocardiales</taxon>
        <taxon>Pseudonocardiaceae</taxon>
        <taxon>Kibdelosporangium</taxon>
    </lineage>
</organism>
<gene>
    <name evidence="1" type="ORF">DMH04_25540</name>
</gene>
<evidence type="ECO:0000313" key="2">
    <source>
        <dbReference type="Proteomes" id="UP000287547"/>
    </source>
</evidence>
<name>A0A428Z695_KIBAR</name>
<proteinExistence type="predicted"/>
<dbReference type="EMBL" id="QHKI01000022">
    <property type="protein sequence ID" value="RSM82558.1"/>
    <property type="molecule type" value="Genomic_DNA"/>
</dbReference>
<protein>
    <submittedName>
        <fullName evidence="1">Uncharacterized protein</fullName>
    </submittedName>
</protein>
<dbReference type="AlphaFoldDB" id="A0A428Z695"/>
<comment type="caution">
    <text evidence="1">The sequence shown here is derived from an EMBL/GenBank/DDBJ whole genome shotgun (WGS) entry which is preliminary data.</text>
</comment>
<sequence length="75" mass="8230">MVLLLVGGAGLGIGVLFAAIISVDIINRLRLRWSAYRGVLAADLAALREWTSMARAHWRQTTAILDEADRRGSRP</sequence>
<reference evidence="1 2" key="1">
    <citation type="submission" date="2018-05" db="EMBL/GenBank/DDBJ databases">
        <title>Evolution of GPA BGCs.</title>
        <authorList>
            <person name="Waglechner N."/>
            <person name="Wright G.D."/>
        </authorList>
    </citation>
    <scope>NUCLEOTIDE SEQUENCE [LARGE SCALE GENOMIC DNA]</scope>
    <source>
        <strain evidence="1 2">A82846</strain>
    </source>
</reference>